<evidence type="ECO:0000256" key="6">
    <source>
        <dbReference type="ARBA" id="ARBA00023239"/>
    </source>
</evidence>
<comment type="caution">
    <text evidence="11">The sequence shown here is derived from an EMBL/GenBank/DDBJ whole genome shotgun (WGS) entry which is preliminary data.</text>
</comment>
<keyword evidence="10" id="KW-0732">Signal</keyword>
<evidence type="ECO:0000256" key="7">
    <source>
        <dbReference type="ARBA" id="ARBA00054578"/>
    </source>
</evidence>
<evidence type="ECO:0000256" key="2">
    <source>
        <dbReference type="ARBA" id="ARBA00022722"/>
    </source>
</evidence>
<comment type="similarity">
    <text evidence="1 9">Belongs to the RNase T2 family.</text>
</comment>
<keyword evidence="5" id="KW-1015">Disulfide bond</keyword>
<name>A0AAD7P6E2_QUISA</name>
<evidence type="ECO:0000256" key="1">
    <source>
        <dbReference type="ARBA" id="ARBA00007469"/>
    </source>
</evidence>
<accession>A0AAD7P6E2</accession>
<feature type="active site" evidence="8">
    <location>
        <position position="117"/>
    </location>
</feature>
<feature type="chain" id="PRO_5042144516" evidence="10">
    <location>
        <begin position="23"/>
        <end position="224"/>
    </location>
</feature>
<dbReference type="InterPro" id="IPR001568">
    <property type="entry name" value="RNase_T2-like"/>
</dbReference>
<dbReference type="SUPFAM" id="SSF55895">
    <property type="entry name" value="Ribonuclease Rh-like"/>
    <property type="match status" value="1"/>
</dbReference>
<dbReference type="Proteomes" id="UP001163823">
    <property type="component" value="Chromosome 14"/>
</dbReference>
<evidence type="ECO:0000256" key="10">
    <source>
        <dbReference type="SAM" id="SignalP"/>
    </source>
</evidence>
<keyword evidence="6" id="KW-0456">Lyase</keyword>
<protein>
    <submittedName>
        <fullName evidence="11">Ribonuclease</fullName>
    </submittedName>
</protein>
<dbReference type="InterPro" id="IPR036430">
    <property type="entry name" value="RNase_T2-like_sf"/>
</dbReference>
<dbReference type="PROSITE" id="PS00530">
    <property type="entry name" value="RNASE_T2_1"/>
    <property type="match status" value="1"/>
</dbReference>
<keyword evidence="2" id="KW-0540">Nuclease</keyword>
<dbReference type="GO" id="GO:0006401">
    <property type="term" value="P:RNA catabolic process"/>
    <property type="evidence" value="ECO:0007669"/>
    <property type="project" value="TreeGrafter"/>
</dbReference>
<gene>
    <name evidence="11" type="ORF">O6P43_033012</name>
</gene>
<dbReference type="CDD" id="cd01061">
    <property type="entry name" value="RNase_T2_euk"/>
    <property type="match status" value="1"/>
</dbReference>
<dbReference type="PANTHER" id="PTHR11240">
    <property type="entry name" value="RIBONUCLEASE T2"/>
    <property type="match status" value="1"/>
</dbReference>
<dbReference type="GO" id="GO:0033897">
    <property type="term" value="F:ribonuclease T2 activity"/>
    <property type="evidence" value="ECO:0007669"/>
    <property type="project" value="InterPro"/>
</dbReference>
<feature type="signal peptide" evidence="10">
    <location>
        <begin position="1"/>
        <end position="22"/>
    </location>
</feature>
<dbReference type="PANTHER" id="PTHR11240:SF72">
    <property type="entry name" value="RIBONUCLEASE 1"/>
    <property type="match status" value="1"/>
</dbReference>
<evidence type="ECO:0000313" key="12">
    <source>
        <dbReference type="Proteomes" id="UP001163823"/>
    </source>
</evidence>
<reference evidence="11" key="1">
    <citation type="journal article" date="2023" name="Science">
        <title>Elucidation of the pathway for biosynthesis of saponin adjuvants from the soapbark tree.</title>
        <authorList>
            <person name="Reed J."/>
            <person name="Orme A."/>
            <person name="El-Demerdash A."/>
            <person name="Owen C."/>
            <person name="Martin L.B.B."/>
            <person name="Misra R.C."/>
            <person name="Kikuchi S."/>
            <person name="Rejzek M."/>
            <person name="Martin A.C."/>
            <person name="Harkess A."/>
            <person name="Leebens-Mack J."/>
            <person name="Louveau T."/>
            <person name="Stephenson M.J."/>
            <person name="Osbourn A."/>
        </authorList>
    </citation>
    <scope>NUCLEOTIDE SEQUENCE</scope>
    <source>
        <strain evidence="11">S10</strain>
    </source>
</reference>
<evidence type="ECO:0000256" key="5">
    <source>
        <dbReference type="ARBA" id="ARBA00023157"/>
    </source>
</evidence>
<dbReference type="PROSITE" id="PS00531">
    <property type="entry name" value="RNASE_T2_2"/>
    <property type="match status" value="1"/>
</dbReference>
<dbReference type="Gene3D" id="3.90.730.10">
    <property type="entry name" value="Ribonuclease T2-like"/>
    <property type="match status" value="1"/>
</dbReference>
<proteinExistence type="inferred from homology"/>
<evidence type="ECO:0000313" key="11">
    <source>
        <dbReference type="EMBL" id="KAJ7943470.1"/>
    </source>
</evidence>
<organism evidence="11 12">
    <name type="scientific">Quillaja saponaria</name>
    <name type="common">Soap bark tree</name>
    <dbReference type="NCBI Taxonomy" id="32244"/>
    <lineage>
        <taxon>Eukaryota</taxon>
        <taxon>Viridiplantae</taxon>
        <taxon>Streptophyta</taxon>
        <taxon>Embryophyta</taxon>
        <taxon>Tracheophyta</taxon>
        <taxon>Spermatophyta</taxon>
        <taxon>Magnoliopsida</taxon>
        <taxon>eudicotyledons</taxon>
        <taxon>Gunneridae</taxon>
        <taxon>Pentapetalae</taxon>
        <taxon>rosids</taxon>
        <taxon>fabids</taxon>
        <taxon>Fabales</taxon>
        <taxon>Quillajaceae</taxon>
        <taxon>Quillaja</taxon>
    </lineage>
</organism>
<comment type="function">
    <text evidence="7">May remobilize phosphate, particularly when cells senesce or when phosphate becomes limiting.</text>
</comment>
<keyword evidence="12" id="KW-1185">Reference proteome</keyword>
<keyword evidence="3" id="KW-0255">Endonuclease</keyword>
<dbReference type="InterPro" id="IPR033130">
    <property type="entry name" value="RNase_T2_His_AS_2"/>
</dbReference>
<dbReference type="InterPro" id="IPR018188">
    <property type="entry name" value="RNase_T2_His_AS_1"/>
</dbReference>
<evidence type="ECO:0000256" key="3">
    <source>
        <dbReference type="ARBA" id="ARBA00022759"/>
    </source>
</evidence>
<dbReference type="GO" id="GO:0003723">
    <property type="term" value="F:RNA binding"/>
    <property type="evidence" value="ECO:0007669"/>
    <property type="project" value="InterPro"/>
</dbReference>
<dbReference type="EMBL" id="JARAOO010000014">
    <property type="protein sequence ID" value="KAJ7943470.1"/>
    <property type="molecule type" value="Genomic_DNA"/>
</dbReference>
<sequence length="224" mass="25629">MSYSSVFVKLLTLQCLVILCVSQSFDFFYFVQQWPGSICDTKRSCCYPKAGKPAANFSIHGLWPNYNNRSWPSFCNRESLFDHSKLSDLSRMQTTWPSLICPSGNNSKFWKHEWDKHGTCSEFVLDQHQYFEETLNIKDRVDLLQILQNEGIQPDGRNYSIGSIEEALRRGIGFAPGIKCNKDASGNGQLHEIYLCVEKTGSKLIECPVLPRRNCAQHVEFPAF</sequence>
<evidence type="ECO:0000256" key="4">
    <source>
        <dbReference type="ARBA" id="ARBA00022801"/>
    </source>
</evidence>
<evidence type="ECO:0000256" key="9">
    <source>
        <dbReference type="RuleBase" id="RU004328"/>
    </source>
</evidence>
<evidence type="ECO:0000256" key="8">
    <source>
        <dbReference type="PIRSR" id="PIRSR633697-1"/>
    </source>
</evidence>
<dbReference type="FunFam" id="3.90.730.10:FF:000003">
    <property type="entry name" value="Ribonuclease 3"/>
    <property type="match status" value="1"/>
</dbReference>
<feature type="active site" evidence="8">
    <location>
        <position position="113"/>
    </location>
</feature>
<dbReference type="GO" id="GO:0005576">
    <property type="term" value="C:extracellular region"/>
    <property type="evidence" value="ECO:0007669"/>
    <property type="project" value="TreeGrafter"/>
</dbReference>
<dbReference type="Pfam" id="PF00445">
    <property type="entry name" value="Ribonuclease_T2"/>
    <property type="match status" value="1"/>
</dbReference>
<dbReference type="GO" id="GO:0016787">
    <property type="term" value="F:hydrolase activity"/>
    <property type="evidence" value="ECO:0007669"/>
    <property type="project" value="UniProtKB-KW"/>
</dbReference>
<dbReference type="InterPro" id="IPR033697">
    <property type="entry name" value="Ribonuclease_T2_eukaryotic"/>
</dbReference>
<feature type="active site" evidence="8">
    <location>
        <position position="60"/>
    </location>
</feature>
<dbReference type="AlphaFoldDB" id="A0AAD7P6E2"/>
<dbReference type="KEGG" id="qsa:O6P43_033012"/>
<keyword evidence="4" id="KW-0378">Hydrolase</keyword>